<keyword evidence="2" id="KW-1185">Reference proteome</keyword>
<dbReference type="PROSITE" id="PS51257">
    <property type="entry name" value="PROKAR_LIPOPROTEIN"/>
    <property type="match status" value="1"/>
</dbReference>
<dbReference type="SUPFAM" id="SSF50965">
    <property type="entry name" value="Galactose oxidase, central domain"/>
    <property type="match status" value="1"/>
</dbReference>
<dbReference type="EMBL" id="PVTH01000001">
    <property type="protein sequence ID" value="PRY55526.1"/>
    <property type="molecule type" value="Genomic_DNA"/>
</dbReference>
<dbReference type="OrthoDB" id="794272at2"/>
<name>A0A2T0UC60_9SPHI</name>
<proteinExistence type="predicted"/>
<dbReference type="SUPFAM" id="SSF117281">
    <property type="entry name" value="Kelch motif"/>
    <property type="match status" value="1"/>
</dbReference>
<organism evidence="1 2">
    <name type="scientific">Arcticibacter pallidicorallinus</name>
    <dbReference type="NCBI Taxonomy" id="1259464"/>
    <lineage>
        <taxon>Bacteria</taxon>
        <taxon>Pseudomonadati</taxon>
        <taxon>Bacteroidota</taxon>
        <taxon>Sphingobacteriia</taxon>
        <taxon>Sphingobacteriales</taxon>
        <taxon>Sphingobacteriaceae</taxon>
        <taxon>Arcticibacter</taxon>
    </lineage>
</organism>
<evidence type="ECO:0008006" key="3">
    <source>
        <dbReference type="Google" id="ProtNLM"/>
    </source>
</evidence>
<dbReference type="RefSeq" id="WP_106291005.1">
    <property type="nucleotide sequence ID" value="NZ_PVTH01000001.1"/>
</dbReference>
<dbReference type="Proteomes" id="UP000238034">
    <property type="component" value="Unassembled WGS sequence"/>
</dbReference>
<evidence type="ECO:0000313" key="2">
    <source>
        <dbReference type="Proteomes" id="UP000238034"/>
    </source>
</evidence>
<dbReference type="AlphaFoldDB" id="A0A2T0UC60"/>
<evidence type="ECO:0000313" key="1">
    <source>
        <dbReference type="EMBL" id="PRY55526.1"/>
    </source>
</evidence>
<accession>A0A2T0UC60</accession>
<dbReference type="Gene3D" id="2.120.10.80">
    <property type="entry name" value="Kelch-type beta propeller"/>
    <property type="match status" value="2"/>
</dbReference>
<dbReference type="InterPro" id="IPR011043">
    <property type="entry name" value="Gal_Oxase/kelch_b-propeller"/>
</dbReference>
<sequence>MRFTQIIILILLSVFFTSCKKDQDKEEPQQPPIVKETEQSFYKDLKVDSIQMLSALVSFQLSKPMKGVGMLIALDSLSLVNRIEDYMNRDLVLRDNRYYGKIEWPYNLPPSDDIFWFRLYVIEENGTRTYSPVFRQPIATYQIKNIYVVNGNGSFNKHPKNFYMNYEGGAIGSYDNALMAEAVTNDVNPKNYKATLNGVSISTNSVDPMAYPESHKRIVFDVPDDYPLGAATFKLYYLNELVLAQQVQVINGGLLTKDKHPSSEYIEWQSVFVHDNELYTFISGITIRVSRLYKWNPLTKKWSELPSPGVAPRIGQSNRAFSINGIVYFPPAKIERWGIFDENNPYYYKEVITTYEPSSNSWGEIELFSTLDENLDRGLEVLESFAIGDNIYSIIRESSKNAAMSRCIIKVFNVKDRSWTEFMELPSKVYRATVLDGIVYLLSCEGDVQEYASSTFKNEFMILDLANKSLIKKRWISHKNAGTYKSYLTAFENKIYVYGGQYSSGYTTLYSSLFAVYNPSVDEWKPVSGYSYFTAWVSQTNGFMLPIDKKLYVGMGFDRYTNGNIYGSVSNFTISQLSVR</sequence>
<dbReference type="InterPro" id="IPR015915">
    <property type="entry name" value="Kelch-typ_b-propeller"/>
</dbReference>
<comment type="caution">
    <text evidence="1">The sequence shown here is derived from an EMBL/GenBank/DDBJ whole genome shotgun (WGS) entry which is preliminary data.</text>
</comment>
<gene>
    <name evidence="1" type="ORF">B0I27_101498</name>
</gene>
<reference evidence="1 2" key="1">
    <citation type="submission" date="2018-03" db="EMBL/GenBank/DDBJ databases">
        <title>Genomic Encyclopedia of Type Strains, Phase III (KMG-III): the genomes of soil and plant-associated and newly described type strains.</title>
        <authorList>
            <person name="Whitman W."/>
        </authorList>
    </citation>
    <scope>NUCLEOTIDE SEQUENCE [LARGE SCALE GENOMIC DNA]</scope>
    <source>
        <strain evidence="1 2">CGMCC 1.9313</strain>
    </source>
</reference>
<protein>
    <recommendedName>
        <fullName evidence="3">Kelch motif protein</fullName>
    </recommendedName>
</protein>